<gene>
    <name evidence="2" type="ORF">PODLI_1B014692</name>
</gene>
<evidence type="ECO:0000313" key="2">
    <source>
        <dbReference type="EMBL" id="CAI5773344.1"/>
    </source>
</evidence>
<feature type="compositionally biased region" description="Basic and acidic residues" evidence="1">
    <location>
        <begin position="54"/>
        <end position="71"/>
    </location>
</feature>
<dbReference type="EMBL" id="OX395129">
    <property type="protein sequence ID" value="CAI5773344.1"/>
    <property type="molecule type" value="Genomic_DNA"/>
</dbReference>
<evidence type="ECO:0000256" key="1">
    <source>
        <dbReference type="SAM" id="MobiDB-lite"/>
    </source>
</evidence>
<protein>
    <submittedName>
        <fullName evidence="2">Uncharacterized protein</fullName>
    </submittedName>
</protein>
<feature type="compositionally biased region" description="Polar residues" evidence="1">
    <location>
        <begin position="72"/>
        <end position="81"/>
    </location>
</feature>
<reference evidence="2" key="1">
    <citation type="submission" date="2022-12" db="EMBL/GenBank/DDBJ databases">
        <authorList>
            <person name="Alioto T."/>
            <person name="Alioto T."/>
            <person name="Gomez Garrido J."/>
        </authorList>
    </citation>
    <scope>NUCLEOTIDE SEQUENCE</scope>
</reference>
<feature type="region of interest" description="Disordered" evidence="1">
    <location>
        <begin position="38"/>
        <end position="81"/>
    </location>
</feature>
<dbReference type="AlphaFoldDB" id="A0AA35K9G6"/>
<sequence>SHTINGNARMRLFPDSSPNGCHFVSSAPKRLDGYFYGNFGEGNEKMPQGKKKGEKMLKEQQGRKRTQRDTDSSSQHYQQRE</sequence>
<organism evidence="2 3">
    <name type="scientific">Podarcis lilfordi</name>
    <name type="common">Lilford's wall lizard</name>
    <dbReference type="NCBI Taxonomy" id="74358"/>
    <lineage>
        <taxon>Eukaryota</taxon>
        <taxon>Metazoa</taxon>
        <taxon>Chordata</taxon>
        <taxon>Craniata</taxon>
        <taxon>Vertebrata</taxon>
        <taxon>Euteleostomi</taxon>
        <taxon>Lepidosauria</taxon>
        <taxon>Squamata</taxon>
        <taxon>Bifurcata</taxon>
        <taxon>Unidentata</taxon>
        <taxon>Episquamata</taxon>
        <taxon>Laterata</taxon>
        <taxon>Lacertibaenia</taxon>
        <taxon>Lacertidae</taxon>
        <taxon>Podarcis</taxon>
    </lineage>
</organism>
<dbReference type="Proteomes" id="UP001178461">
    <property type="component" value="Chromosome 4"/>
</dbReference>
<proteinExistence type="predicted"/>
<evidence type="ECO:0000313" key="3">
    <source>
        <dbReference type="Proteomes" id="UP001178461"/>
    </source>
</evidence>
<feature type="non-terminal residue" evidence="2">
    <location>
        <position position="1"/>
    </location>
</feature>
<accession>A0AA35K9G6</accession>
<name>A0AA35K9G6_9SAUR</name>
<keyword evidence="3" id="KW-1185">Reference proteome</keyword>